<proteinExistence type="predicted"/>
<evidence type="ECO:0000259" key="1">
    <source>
        <dbReference type="Pfam" id="PF14111"/>
    </source>
</evidence>
<evidence type="ECO:0000313" key="3">
    <source>
        <dbReference type="RefSeq" id="XP_018855822.1"/>
    </source>
</evidence>
<dbReference type="InterPro" id="IPR040256">
    <property type="entry name" value="At4g02000-like"/>
</dbReference>
<dbReference type="PANTHER" id="PTHR31286:SF62">
    <property type="entry name" value="ZINC FINGER, CCHC-TYPE-LIKE PROTEIN"/>
    <property type="match status" value="1"/>
</dbReference>
<dbReference type="RefSeq" id="XP_018855822.1">
    <property type="nucleotide sequence ID" value="XM_019000277.1"/>
</dbReference>
<dbReference type="PANTHER" id="PTHR31286">
    <property type="entry name" value="GLYCINE-RICH CELL WALL STRUCTURAL PROTEIN 1.8-LIKE"/>
    <property type="match status" value="1"/>
</dbReference>
<dbReference type="Proteomes" id="UP000235220">
    <property type="component" value="Chromosome 11"/>
</dbReference>
<evidence type="ECO:0000313" key="2">
    <source>
        <dbReference type="Proteomes" id="UP000235220"/>
    </source>
</evidence>
<gene>
    <name evidence="3" type="primary">LOC109018084</name>
</gene>
<sequence>MEEMETKWERLQLTEEEDQEVVVGDDILDELSEKGDRSLVGRVMVERSIGRGVIETTMAKVWRISKPASFREVRTNVFVITFATQADKERVWVGKPWLFDNCLMVLNMYDGLTQPDALSFATERFWVQLHDLPFACMNRDCGMQIGGVIGKVINVDTNTEGCGWGKYF</sequence>
<organism evidence="2 3">
    <name type="scientific">Juglans regia</name>
    <name type="common">English walnut</name>
    <dbReference type="NCBI Taxonomy" id="51240"/>
    <lineage>
        <taxon>Eukaryota</taxon>
        <taxon>Viridiplantae</taxon>
        <taxon>Streptophyta</taxon>
        <taxon>Embryophyta</taxon>
        <taxon>Tracheophyta</taxon>
        <taxon>Spermatophyta</taxon>
        <taxon>Magnoliopsida</taxon>
        <taxon>eudicotyledons</taxon>
        <taxon>Gunneridae</taxon>
        <taxon>Pentapetalae</taxon>
        <taxon>rosids</taxon>
        <taxon>fabids</taxon>
        <taxon>Fagales</taxon>
        <taxon>Juglandaceae</taxon>
        <taxon>Juglans</taxon>
    </lineage>
</organism>
<dbReference type="OrthoDB" id="994333at2759"/>
<dbReference type="Pfam" id="PF14111">
    <property type="entry name" value="DUF4283"/>
    <property type="match status" value="1"/>
</dbReference>
<name>A0A2I4HIC8_JUGRE</name>
<keyword evidence="2" id="KW-1185">Reference proteome</keyword>
<dbReference type="AlphaFoldDB" id="A0A2I4HIC8"/>
<dbReference type="InterPro" id="IPR025558">
    <property type="entry name" value="DUF4283"/>
</dbReference>
<dbReference type="Gramene" id="Jr11_11710_p1">
    <property type="protein sequence ID" value="cds.Jr11_11710_p1"/>
    <property type="gene ID" value="Jr11_11710"/>
</dbReference>
<dbReference type="GeneID" id="109018084"/>
<dbReference type="KEGG" id="jre:109018084"/>
<reference evidence="3" key="1">
    <citation type="submission" date="2025-08" db="UniProtKB">
        <authorList>
            <consortium name="RefSeq"/>
        </authorList>
    </citation>
    <scope>IDENTIFICATION</scope>
    <source>
        <tissue evidence="3">Leaves</tissue>
    </source>
</reference>
<protein>
    <submittedName>
        <fullName evidence="3">Uncharacterized protein LOC109018084</fullName>
    </submittedName>
</protein>
<accession>A0A2I4HIC8</accession>
<feature type="domain" description="DUF4283" evidence="1">
    <location>
        <begin position="36"/>
        <end position="109"/>
    </location>
</feature>